<keyword evidence="4 9" id="KW-0067">ATP-binding</keyword>
<dbReference type="PROSITE" id="PS50893">
    <property type="entry name" value="ABC_TRANSPORTER_2"/>
    <property type="match status" value="1"/>
</dbReference>
<evidence type="ECO:0000256" key="3">
    <source>
        <dbReference type="ARBA" id="ARBA00022741"/>
    </source>
</evidence>
<dbReference type="Gene3D" id="2.40.50.140">
    <property type="entry name" value="Nucleic acid-binding proteins"/>
    <property type="match status" value="1"/>
</dbReference>
<organism evidence="9 10">
    <name type="scientific">Candidatus Halomonas stercoripullorum</name>
    <dbReference type="NCBI Taxonomy" id="2838617"/>
    <lineage>
        <taxon>Bacteria</taxon>
        <taxon>Pseudomonadati</taxon>
        <taxon>Pseudomonadota</taxon>
        <taxon>Gammaproteobacteria</taxon>
        <taxon>Oceanospirillales</taxon>
        <taxon>Halomonadaceae</taxon>
        <taxon>Halomonas</taxon>
    </lineage>
</organism>
<feature type="domain" description="ABC transporter" evidence="8">
    <location>
        <begin position="29"/>
        <end position="259"/>
    </location>
</feature>
<keyword evidence="6" id="KW-0472">Membrane</keyword>
<dbReference type="InterPro" id="IPR003439">
    <property type="entry name" value="ABC_transporter-like_ATP-bd"/>
</dbReference>
<dbReference type="GO" id="GO:0005524">
    <property type="term" value="F:ATP binding"/>
    <property type="evidence" value="ECO:0007669"/>
    <property type="project" value="UniProtKB-KW"/>
</dbReference>
<dbReference type="Pfam" id="PF00005">
    <property type="entry name" value="ABC_tran"/>
    <property type="match status" value="1"/>
</dbReference>
<dbReference type="Pfam" id="PF08402">
    <property type="entry name" value="TOBE_2"/>
    <property type="match status" value="1"/>
</dbReference>
<proteinExistence type="predicted"/>
<evidence type="ECO:0000256" key="2">
    <source>
        <dbReference type="ARBA" id="ARBA00022475"/>
    </source>
</evidence>
<evidence type="ECO:0000256" key="4">
    <source>
        <dbReference type="ARBA" id="ARBA00022840"/>
    </source>
</evidence>
<dbReference type="PROSITE" id="PS00211">
    <property type="entry name" value="ABC_TRANSPORTER_1"/>
    <property type="match status" value="1"/>
</dbReference>
<comment type="caution">
    <text evidence="9">The sequence shown here is derived from an EMBL/GenBank/DDBJ whole genome shotgun (WGS) entry which is preliminary data.</text>
</comment>
<feature type="compositionally biased region" description="Polar residues" evidence="7">
    <location>
        <begin position="1"/>
        <end position="17"/>
    </location>
</feature>
<name>A0A9D1WP29_9GAMM</name>
<evidence type="ECO:0000256" key="5">
    <source>
        <dbReference type="ARBA" id="ARBA00022967"/>
    </source>
</evidence>
<evidence type="ECO:0000313" key="10">
    <source>
        <dbReference type="Proteomes" id="UP000824248"/>
    </source>
</evidence>
<dbReference type="InterPro" id="IPR003593">
    <property type="entry name" value="AAA+_ATPase"/>
</dbReference>
<sequence>MQPENNNQKQVHLSQRADSLDASREHQRIRLEAVSKHWGDTTAVDQISFDVTPGEFVILLGPSGCGKSTTLRMVAGLEQASAGQIHIGERNVTHLPPGDRGISMVFQTYALFPHLSVADNIVFGLRSRKVPKAERRERLARVAQLVDLEAYLERKPAQLSGGQRQRVALARAIISEHPICLMDEPLSNLDARLRGEMRREIKALQQRLGMTVIYVTHDQVEAMSMGDRVILMQKGRIVQDGTPAELYDRPATSFVAGFIGSPAMNLVKLAAAADGAVIEGEPRCNVAPHAAKGHWLGVRPEDIRLLSPDATGVPAEVVDAEYLGADTIVQVRVGEQQLRVRFDGKPNVVAVAECRLQWRCQAAHFFAADDGQRLTIVGHELVPDSEARVSPNIARIDSPGVNR</sequence>
<dbReference type="InterPro" id="IPR047641">
    <property type="entry name" value="ABC_transpr_MalK/UgpC-like"/>
</dbReference>
<feature type="region of interest" description="Disordered" evidence="7">
    <location>
        <begin position="1"/>
        <end position="24"/>
    </location>
</feature>
<evidence type="ECO:0000313" key="9">
    <source>
        <dbReference type="EMBL" id="HIX62700.1"/>
    </source>
</evidence>
<protein>
    <submittedName>
        <fullName evidence="9">ABC transporter ATP-binding protein</fullName>
    </submittedName>
</protein>
<dbReference type="Gene3D" id="2.40.50.100">
    <property type="match status" value="1"/>
</dbReference>
<keyword evidence="3" id="KW-0547">Nucleotide-binding</keyword>
<evidence type="ECO:0000259" key="8">
    <source>
        <dbReference type="PROSITE" id="PS50893"/>
    </source>
</evidence>
<dbReference type="PANTHER" id="PTHR43875">
    <property type="entry name" value="MALTODEXTRIN IMPORT ATP-BINDING PROTEIN MSMX"/>
    <property type="match status" value="1"/>
</dbReference>
<evidence type="ECO:0000256" key="7">
    <source>
        <dbReference type="SAM" id="MobiDB-lite"/>
    </source>
</evidence>
<keyword evidence="5" id="KW-1278">Translocase</keyword>
<keyword evidence="2" id="KW-1003">Cell membrane</keyword>
<reference evidence="9" key="1">
    <citation type="journal article" date="2021" name="PeerJ">
        <title>Extensive microbial diversity within the chicken gut microbiome revealed by metagenomics and culture.</title>
        <authorList>
            <person name="Gilroy R."/>
            <person name="Ravi A."/>
            <person name="Getino M."/>
            <person name="Pursley I."/>
            <person name="Horton D.L."/>
            <person name="Alikhan N.F."/>
            <person name="Baker D."/>
            <person name="Gharbi K."/>
            <person name="Hall N."/>
            <person name="Watson M."/>
            <person name="Adriaenssens E.M."/>
            <person name="Foster-Nyarko E."/>
            <person name="Jarju S."/>
            <person name="Secka A."/>
            <person name="Antonio M."/>
            <person name="Oren A."/>
            <person name="Chaudhuri R.R."/>
            <person name="La Ragione R."/>
            <person name="Hildebrand F."/>
            <person name="Pallen M.J."/>
        </authorList>
    </citation>
    <scope>NUCLEOTIDE SEQUENCE</scope>
    <source>
        <strain evidence="9">1193</strain>
    </source>
</reference>
<gene>
    <name evidence="9" type="ORF">H9854_10760</name>
</gene>
<dbReference type="SMART" id="SM00382">
    <property type="entry name" value="AAA"/>
    <property type="match status" value="1"/>
</dbReference>
<dbReference type="InterPro" id="IPR012340">
    <property type="entry name" value="NA-bd_OB-fold"/>
</dbReference>
<dbReference type="GO" id="GO:0055052">
    <property type="term" value="C:ATP-binding cassette (ABC) transporter complex, substrate-binding subunit-containing"/>
    <property type="evidence" value="ECO:0007669"/>
    <property type="project" value="TreeGrafter"/>
</dbReference>
<dbReference type="Gene3D" id="3.40.50.300">
    <property type="entry name" value="P-loop containing nucleotide triphosphate hydrolases"/>
    <property type="match status" value="1"/>
</dbReference>
<evidence type="ECO:0000256" key="6">
    <source>
        <dbReference type="ARBA" id="ARBA00023136"/>
    </source>
</evidence>
<evidence type="ECO:0000256" key="1">
    <source>
        <dbReference type="ARBA" id="ARBA00022448"/>
    </source>
</evidence>
<dbReference type="InterPro" id="IPR008995">
    <property type="entry name" value="Mo/tungstate-bd_C_term_dom"/>
</dbReference>
<dbReference type="GO" id="GO:0140359">
    <property type="term" value="F:ABC-type transporter activity"/>
    <property type="evidence" value="ECO:0007669"/>
    <property type="project" value="UniProtKB-ARBA"/>
</dbReference>
<dbReference type="Proteomes" id="UP000824248">
    <property type="component" value="Unassembled WGS sequence"/>
</dbReference>
<dbReference type="SUPFAM" id="SSF50331">
    <property type="entry name" value="MOP-like"/>
    <property type="match status" value="1"/>
</dbReference>
<dbReference type="FunFam" id="3.40.50.300:FF:000042">
    <property type="entry name" value="Maltose/maltodextrin ABC transporter, ATP-binding protein"/>
    <property type="match status" value="1"/>
</dbReference>
<dbReference type="AlphaFoldDB" id="A0A9D1WP29"/>
<keyword evidence="1" id="KW-0813">Transport</keyword>
<dbReference type="InterPro" id="IPR017871">
    <property type="entry name" value="ABC_transporter-like_CS"/>
</dbReference>
<dbReference type="EMBL" id="DXFC01000323">
    <property type="protein sequence ID" value="HIX62700.1"/>
    <property type="molecule type" value="Genomic_DNA"/>
</dbReference>
<dbReference type="GO" id="GO:0016887">
    <property type="term" value="F:ATP hydrolysis activity"/>
    <property type="evidence" value="ECO:0007669"/>
    <property type="project" value="InterPro"/>
</dbReference>
<dbReference type="SUPFAM" id="SSF52540">
    <property type="entry name" value="P-loop containing nucleoside triphosphate hydrolases"/>
    <property type="match status" value="1"/>
</dbReference>
<dbReference type="InterPro" id="IPR013611">
    <property type="entry name" value="Transp-assoc_OB_typ2"/>
</dbReference>
<dbReference type="InterPro" id="IPR027417">
    <property type="entry name" value="P-loop_NTPase"/>
</dbReference>
<dbReference type="PANTHER" id="PTHR43875:SF15">
    <property type="entry name" value="TREHALOSE IMPORT ATP-BINDING PROTEIN SUGC"/>
    <property type="match status" value="1"/>
</dbReference>
<accession>A0A9D1WP29</accession>
<reference evidence="9" key="2">
    <citation type="submission" date="2021-04" db="EMBL/GenBank/DDBJ databases">
        <authorList>
            <person name="Gilroy R."/>
        </authorList>
    </citation>
    <scope>NUCLEOTIDE SEQUENCE</scope>
    <source>
        <strain evidence="9">1193</strain>
    </source>
</reference>